<dbReference type="Pfam" id="PF05380">
    <property type="entry name" value="Peptidase_A17"/>
    <property type="match status" value="1"/>
</dbReference>
<dbReference type="EMBL" id="GBHO01021819">
    <property type="protein sequence ID" value="JAG21785.1"/>
    <property type="molecule type" value="Transcribed_RNA"/>
</dbReference>
<dbReference type="InterPro" id="IPR008042">
    <property type="entry name" value="Retrotrans_Pao"/>
</dbReference>
<gene>
    <name evidence="1" type="primary">P_3</name>
    <name evidence="1" type="ORF">CM83_16187</name>
</gene>
<proteinExistence type="predicted"/>
<dbReference type="AlphaFoldDB" id="A0A0A9XWZ2"/>
<reference evidence="1" key="1">
    <citation type="journal article" date="2014" name="PLoS ONE">
        <title>Transcriptome-Based Identification of ABC Transporters in the Western Tarnished Plant Bug Lygus hesperus.</title>
        <authorList>
            <person name="Hull J.J."/>
            <person name="Chaney K."/>
            <person name="Geib S.M."/>
            <person name="Fabrick J.A."/>
            <person name="Brent C.S."/>
            <person name="Walsh D."/>
            <person name="Lavine L.C."/>
        </authorList>
    </citation>
    <scope>NUCLEOTIDE SEQUENCE</scope>
</reference>
<dbReference type="PANTHER" id="PTHR47331:SF4">
    <property type="entry name" value="PEPTIDASE S1 DOMAIN-CONTAINING PROTEIN"/>
    <property type="match status" value="1"/>
</dbReference>
<protein>
    <submittedName>
        <fullName evidence="1">Protein P</fullName>
    </submittedName>
</protein>
<feature type="non-terminal residue" evidence="1">
    <location>
        <position position="1"/>
    </location>
</feature>
<dbReference type="PANTHER" id="PTHR47331">
    <property type="entry name" value="PHD-TYPE DOMAIN-CONTAINING PROTEIN"/>
    <property type="match status" value="1"/>
</dbReference>
<name>A0A0A9XWZ2_LYGHE</name>
<reference evidence="1" key="2">
    <citation type="submission" date="2014-07" db="EMBL/GenBank/DDBJ databases">
        <authorList>
            <person name="Hull J."/>
        </authorList>
    </citation>
    <scope>NUCLEOTIDE SEQUENCE</scope>
</reference>
<sequence length="331" mass="37678">ELLQHLPDGSRDMSPEIFNFHNTLDPSTAVLGLSWNPIEDTCLFHIHSYSCAITKRTILSEVARLFDPLGLLCPITFYGKWMIQELWHLGLSWDDSPPQNIIDRWNQFRGELPLLSAFSAPRSMRVDSAVDIQLHAFADASEKGYAAMIYIRSVRNSKVESNLLLAKSKVAPVRKITLPRLELLALVLAARLVDNARRILLGHCSITKYTVWSDSLVALQWVKSSPRKWKTFVANRISTIQEKLDPDQFHYVPSALNPSDIASRGALPRQFLENVEWCSGPSWLSEPEDTWPKYSFGSKFEHSTPLNDESKTSSFTTQLDIQKSSWMLRFS</sequence>
<accession>A0A0A9XWZ2</accession>
<evidence type="ECO:0000313" key="1">
    <source>
        <dbReference type="EMBL" id="JAG21785.1"/>
    </source>
</evidence>
<organism evidence="1">
    <name type="scientific">Lygus hesperus</name>
    <name type="common">Western plant bug</name>
    <dbReference type="NCBI Taxonomy" id="30085"/>
    <lineage>
        <taxon>Eukaryota</taxon>
        <taxon>Metazoa</taxon>
        <taxon>Ecdysozoa</taxon>
        <taxon>Arthropoda</taxon>
        <taxon>Hexapoda</taxon>
        <taxon>Insecta</taxon>
        <taxon>Pterygota</taxon>
        <taxon>Neoptera</taxon>
        <taxon>Paraneoptera</taxon>
        <taxon>Hemiptera</taxon>
        <taxon>Heteroptera</taxon>
        <taxon>Panheteroptera</taxon>
        <taxon>Cimicomorpha</taxon>
        <taxon>Miridae</taxon>
        <taxon>Mirini</taxon>
        <taxon>Lygus</taxon>
    </lineage>
</organism>